<comment type="caution">
    <text evidence="1">The sequence shown here is derived from an EMBL/GenBank/DDBJ whole genome shotgun (WGS) entry which is preliminary data.</text>
</comment>
<dbReference type="AlphaFoldDB" id="M0H307"/>
<evidence type="ECO:0000313" key="2">
    <source>
        <dbReference type="Proteomes" id="UP000011535"/>
    </source>
</evidence>
<protein>
    <submittedName>
        <fullName evidence="1">Uncharacterized protein</fullName>
    </submittedName>
</protein>
<dbReference type="Proteomes" id="UP000011535">
    <property type="component" value="Unassembled WGS sequence"/>
</dbReference>
<organism evidence="1 2">
    <name type="scientific">Haloferax lucentense (strain DSM 14919 / JCM 9276 / NCIMB 13854 / Aa 2.2)</name>
    <name type="common">Haloferax alicantei</name>
    <dbReference type="NCBI Taxonomy" id="1230452"/>
    <lineage>
        <taxon>Archaea</taxon>
        <taxon>Methanobacteriati</taxon>
        <taxon>Methanobacteriota</taxon>
        <taxon>Stenosarchaea group</taxon>
        <taxon>Halobacteria</taxon>
        <taxon>Halobacteriales</taxon>
        <taxon>Haloferacaceae</taxon>
        <taxon>Haloferax</taxon>
    </lineage>
</organism>
<proteinExistence type="predicted"/>
<dbReference type="EMBL" id="AOLH01000002">
    <property type="protein sequence ID" value="ELZ78896.1"/>
    <property type="molecule type" value="Genomic_DNA"/>
</dbReference>
<evidence type="ECO:0000313" key="1">
    <source>
        <dbReference type="EMBL" id="ELZ78896.1"/>
    </source>
</evidence>
<sequence length="122" mass="13206">MLDESAVFLVLLPTSNNVAAFAKLATCEVAVGERLFEIFPCLDVVGRLLLFDLLGYRGQFVPQLLARVLLDERADSLEEQSRVVRLVARRLAGLDAAQLALVDERLVLLVGRAPGGAACSLI</sequence>
<accession>M0H307</accession>
<name>M0H307_HALL2</name>
<gene>
    <name evidence="1" type="ORF">C456_01202</name>
</gene>
<reference evidence="1 2" key="1">
    <citation type="journal article" date="2014" name="PLoS Genet.">
        <title>Phylogenetically driven sequencing of extremely halophilic archaea reveals strategies for static and dynamic osmo-response.</title>
        <authorList>
            <person name="Becker E.A."/>
            <person name="Seitzer P.M."/>
            <person name="Tritt A."/>
            <person name="Larsen D."/>
            <person name="Krusor M."/>
            <person name="Yao A.I."/>
            <person name="Wu D."/>
            <person name="Madern D."/>
            <person name="Eisen J.A."/>
            <person name="Darling A.E."/>
            <person name="Facciotti M.T."/>
        </authorList>
    </citation>
    <scope>NUCLEOTIDE SEQUENCE [LARGE SCALE GENOMIC DNA]</scope>
    <source>
        <strain evidence="2">DSM 14919 / CCM 7023 / CIP 107410 / JCM 9276 / NCIMB 13854 / Aa 2.2</strain>
    </source>
</reference>